<dbReference type="Pfam" id="PF03462">
    <property type="entry name" value="PCRF"/>
    <property type="match status" value="1"/>
</dbReference>
<dbReference type="SUPFAM" id="SSF75620">
    <property type="entry name" value="Release factor"/>
    <property type="match status" value="1"/>
</dbReference>
<name>A0A1F7JD34_9BACT</name>
<comment type="caution">
    <text evidence="5">The sequence shown here is derived from an EMBL/GenBank/DDBJ whole genome shotgun (WGS) entry which is preliminary data.</text>
</comment>
<dbReference type="Gene3D" id="3.30.70.1660">
    <property type="match status" value="2"/>
</dbReference>
<dbReference type="GO" id="GO:0005737">
    <property type="term" value="C:cytoplasm"/>
    <property type="evidence" value="ECO:0007669"/>
    <property type="project" value="UniProtKB-ARBA"/>
</dbReference>
<reference evidence="5 6" key="1">
    <citation type="journal article" date="2016" name="Nat. Commun.">
        <title>Thousands of microbial genomes shed light on interconnected biogeochemical processes in an aquifer system.</title>
        <authorList>
            <person name="Anantharaman K."/>
            <person name="Brown C.T."/>
            <person name="Hug L.A."/>
            <person name="Sharon I."/>
            <person name="Castelle C.J."/>
            <person name="Probst A.J."/>
            <person name="Thomas B.C."/>
            <person name="Singh A."/>
            <person name="Wilkins M.J."/>
            <person name="Karaoz U."/>
            <person name="Brodie E.L."/>
            <person name="Williams K.H."/>
            <person name="Hubbard S.S."/>
            <person name="Banfield J.F."/>
        </authorList>
    </citation>
    <scope>NUCLEOTIDE SEQUENCE [LARGE SCALE GENOMIC DNA]</scope>
</reference>
<gene>
    <name evidence="5" type="ORF">A3H78_04760</name>
</gene>
<evidence type="ECO:0000256" key="3">
    <source>
        <dbReference type="ARBA" id="ARBA00022917"/>
    </source>
</evidence>
<evidence type="ECO:0000256" key="2">
    <source>
        <dbReference type="ARBA" id="ARBA00022481"/>
    </source>
</evidence>
<dbReference type="EMBL" id="MGAV01000018">
    <property type="protein sequence ID" value="OGK53507.1"/>
    <property type="molecule type" value="Genomic_DNA"/>
</dbReference>
<keyword evidence="3" id="KW-0648">Protein biosynthesis</keyword>
<dbReference type="Proteomes" id="UP000177418">
    <property type="component" value="Unassembled WGS sequence"/>
</dbReference>
<dbReference type="Pfam" id="PF00472">
    <property type="entry name" value="RF-1"/>
    <property type="match status" value="1"/>
</dbReference>
<evidence type="ECO:0000313" key="6">
    <source>
        <dbReference type="Proteomes" id="UP000177418"/>
    </source>
</evidence>
<evidence type="ECO:0000256" key="1">
    <source>
        <dbReference type="ARBA" id="ARBA00010835"/>
    </source>
</evidence>
<dbReference type="GO" id="GO:0003747">
    <property type="term" value="F:translation release factor activity"/>
    <property type="evidence" value="ECO:0007669"/>
    <property type="project" value="InterPro"/>
</dbReference>
<protein>
    <recommendedName>
        <fullName evidence="4">Prokaryotic-type class I peptide chain release factors domain-containing protein</fullName>
    </recommendedName>
</protein>
<evidence type="ECO:0000313" key="5">
    <source>
        <dbReference type="EMBL" id="OGK53507.1"/>
    </source>
</evidence>
<comment type="similarity">
    <text evidence="1">Belongs to the prokaryotic/mitochondrial release factor family.</text>
</comment>
<dbReference type="InterPro" id="IPR045853">
    <property type="entry name" value="Pep_chain_release_fac_I_sf"/>
</dbReference>
<proteinExistence type="inferred from homology"/>
<evidence type="ECO:0000259" key="4">
    <source>
        <dbReference type="PROSITE" id="PS00745"/>
    </source>
</evidence>
<organism evidence="5 6">
    <name type="scientific">Candidatus Roizmanbacteria bacterium RIFCSPLOWO2_02_FULL_36_11</name>
    <dbReference type="NCBI Taxonomy" id="1802071"/>
    <lineage>
        <taxon>Bacteria</taxon>
        <taxon>Candidatus Roizmaniibacteriota</taxon>
    </lineage>
</organism>
<dbReference type="PANTHER" id="PTHR43804:SF7">
    <property type="entry name" value="LD18447P"/>
    <property type="match status" value="1"/>
</dbReference>
<dbReference type="InterPro" id="IPR050057">
    <property type="entry name" value="Prokaryotic/Mito_RF"/>
</dbReference>
<feature type="domain" description="Prokaryotic-type class I peptide chain release factors" evidence="4">
    <location>
        <begin position="114"/>
        <end position="130"/>
    </location>
</feature>
<dbReference type="AlphaFoldDB" id="A0A1F7JD34"/>
<accession>A0A1F7JD34</accession>
<dbReference type="PANTHER" id="PTHR43804">
    <property type="entry name" value="LD18447P"/>
    <property type="match status" value="1"/>
</dbReference>
<dbReference type="PROSITE" id="PS00745">
    <property type="entry name" value="RF_PROK_I"/>
    <property type="match status" value="1"/>
</dbReference>
<sequence length="228" mass="26024">MKINPNNAIIEANAGVGGEEAKIWAADLLNSYAKFAQKKGFKLVYIDLNIIKVAGIDVFNFFKNETGVHRVQRIPDTERRGRIHTSTAVILVLPEILQSDTNINENDLEWDFHRAGGHGGQNVNKVETAVRLRHKPTGIVVSCSQQRYQQANRQIALQLLQAKLYQKDVEKRKGLVYSYVSNVGTGERAEKIRTYNFPQNRLTDHRTGKSYYNLEDVIEQGRWEKIMI</sequence>
<dbReference type="Gene3D" id="3.30.160.20">
    <property type="match status" value="1"/>
</dbReference>
<dbReference type="InterPro" id="IPR005139">
    <property type="entry name" value="PCRF"/>
</dbReference>
<dbReference type="InterPro" id="IPR000352">
    <property type="entry name" value="Pep_chain_release_fac_I"/>
</dbReference>
<keyword evidence="2" id="KW-0488">Methylation</keyword>